<evidence type="ECO:0000256" key="14">
    <source>
        <dbReference type="ARBA" id="ARBA00026021"/>
    </source>
</evidence>
<keyword evidence="18" id="KW-0472">Membrane</keyword>
<evidence type="ECO:0000256" key="8">
    <source>
        <dbReference type="ARBA" id="ARBA00022719"/>
    </source>
</evidence>
<keyword evidence="12 16" id="KW-0411">Iron-sulfur</keyword>
<keyword evidence="9 16" id="KW-0479">Metal-binding</keyword>
<evidence type="ECO:0000313" key="20">
    <source>
        <dbReference type="EMBL" id="ATR78335.1"/>
    </source>
</evidence>
<proteinExistence type="inferred from homology"/>
<evidence type="ECO:0000256" key="11">
    <source>
        <dbReference type="ARBA" id="ARBA00023004"/>
    </source>
</evidence>
<comment type="catalytic activity">
    <reaction evidence="15 16">
        <text>a quinone + NADH + 5 H(+)(in) = a quinol + NAD(+) + 4 H(+)(out)</text>
        <dbReference type="Rhea" id="RHEA:57888"/>
        <dbReference type="ChEBI" id="CHEBI:15378"/>
        <dbReference type="ChEBI" id="CHEBI:24646"/>
        <dbReference type="ChEBI" id="CHEBI:57540"/>
        <dbReference type="ChEBI" id="CHEBI:57945"/>
        <dbReference type="ChEBI" id="CHEBI:132124"/>
    </reaction>
</comment>
<comment type="subunit">
    <text evidence="14">Composed of 13 different subunits. Subunits NuoCD, E, F, and G constitute the peripheral sector of the complex.</text>
</comment>
<dbReference type="GO" id="GO:0051539">
    <property type="term" value="F:4 iron, 4 sulfur cluster binding"/>
    <property type="evidence" value="ECO:0007669"/>
    <property type="project" value="UniProtKB-UniRule"/>
</dbReference>
<dbReference type="GO" id="GO:0048038">
    <property type="term" value="F:quinone binding"/>
    <property type="evidence" value="ECO:0007669"/>
    <property type="project" value="UniProtKB-KW"/>
</dbReference>
<dbReference type="PROSITE" id="PS00644">
    <property type="entry name" value="COMPLEX1_51K_1"/>
    <property type="match status" value="1"/>
</dbReference>
<feature type="region of interest" description="Disordered" evidence="17">
    <location>
        <begin position="1"/>
        <end position="21"/>
    </location>
</feature>
<dbReference type="STRING" id="34062.AXE82_09975"/>
<dbReference type="GO" id="GO:0046872">
    <property type="term" value="F:metal ion binding"/>
    <property type="evidence" value="ECO:0007669"/>
    <property type="project" value="UniProtKB-KW"/>
</dbReference>
<evidence type="ECO:0000259" key="19">
    <source>
        <dbReference type="SMART" id="SM00928"/>
    </source>
</evidence>
<dbReference type="GO" id="GO:0010181">
    <property type="term" value="F:FMN binding"/>
    <property type="evidence" value="ECO:0007669"/>
    <property type="project" value="InterPro"/>
</dbReference>
<sequence length="490" mass="53316">MNITRQINNRKIGKSPSQLGEQSIPIYGDKATATSETKPLTWRLAHYDSVLDLATYESLKGFAGLKNALAKSAKEVGNMIKDANVRGRGGAGFNAGLKWTFMTPPDGGPRYLICNADEMEPGTFKDRLLMERLPFQLIEGMIISGYAIGATAGYIFIRGEYIEAAKRLNNALDECRAKGYLGDNILGSGYSFDLHVHTGAGRYICGEETALINSLEGRRANPRTKPPFPQVSGAWGRPTVVNNVESLNNMPGIMLHGVEWYKGLAQGKSENPGTKIMGCSGLVNEPGLWELPFGTTAREIIFDYAKGMKDGRKLKAWLPGGASTDFLTASDEHLDLPMDFEPIMKAGSRLGTCLIMVVDESQDMVSLSLNLQKFFARESCGWCTPCRDGLPWGVKTLHAIDTGNGQPVDIDVLRQLTKDLWLGKTFCAHAPGAVEPLQSALKYFLPEFEAKIGNNVAPEEQLSPTGVPSSVDSGKVEVYQPVKTTNGQSV</sequence>
<dbReference type="InterPro" id="IPR037225">
    <property type="entry name" value="Nuo51_FMN-bd_sf"/>
</dbReference>
<dbReference type="EC" id="7.1.1.-" evidence="16"/>
<dbReference type="Proteomes" id="UP000229340">
    <property type="component" value="Chromosome"/>
</dbReference>
<dbReference type="PANTHER" id="PTHR43578">
    <property type="entry name" value="NADH-QUINONE OXIDOREDUCTASE SUBUNIT F"/>
    <property type="match status" value="1"/>
</dbReference>
<dbReference type="InterPro" id="IPR011538">
    <property type="entry name" value="Nuo51_FMN-bd"/>
</dbReference>
<evidence type="ECO:0000256" key="1">
    <source>
        <dbReference type="ARBA" id="ARBA00001917"/>
    </source>
</evidence>
<comment type="function">
    <text evidence="16">NDH-1 shuttles electrons from NADH, via FMN and iron-sulfur (Fe-S) centers, to quinones in the respiratory chain.</text>
</comment>
<comment type="cofactor">
    <cofactor evidence="1 16">
        <name>FMN</name>
        <dbReference type="ChEBI" id="CHEBI:58210"/>
    </cofactor>
</comment>
<evidence type="ECO:0000256" key="18">
    <source>
        <dbReference type="SAM" id="Phobius"/>
    </source>
</evidence>
<organism evidence="20 21">
    <name type="scientific">Faucicola osloensis</name>
    <name type="common">Moraxella osloensis</name>
    <dbReference type="NCBI Taxonomy" id="34062"/>
    <lineage>
        <taxon>Bacteria</taxon>
        <taxon>Pseudomonadati</taxon>
        <taxon>Pseudomonadota</taxon>
        <taxon>Gammaproteobacteria</taxon>
        <taxon>Moraxellales</taxon>
        <taxon>Moraxellaceae</taxon>
        <taxon>Faucicola</taxon>
    </lineage>
</organism>
<feature type="domain" description="NADH-ubiquinone oxidoreductase 51kDa subunit iron-sulphur binding" evidence="19">
    <location>
        <begin position="365"/>
        <end position="410"/>
    </location>
</feature>
<evidence type="ECO:0000256" key="9">
    <source>
        <dbReference type="ARBA" id="ARBA00022723"/>
    </source>
</evidence>
<dbReference type="SUPFAM" id="SSF140490">
    <property type="entry name" value="Nqo1C-terminal domain-like"/>
    <property type="match status" value="1"/>
</dbReference>
<dbReference type="EMBL" id="CP024443">
    <property type="protein sequence ID" value="ATR78335.1"/>
    <property type="molecule type" value="Genomic_DNA"/>
</dbReference>
<dbReference type="NCBIfam" id="TIGR01959">
    <property type="entry name" value="nuoF_fam"/>
    <property type="match status" value="1"/>
</dbReference>
<keyword evidence="18" id="KW-0812">Transmembrane</keyword>
<dbReference type="Gene3D" id="3.40.50.11540">
    <property type="entry name" value="NADH-ubiquinone oxidoreductase 51kDa subunit"/>
    <property type="match status" value="1"/>
</dbReference>
<keyword evidence="5 16" id="KW-0004">4Fe-4S</keyword>
<evidence type="ECO:0000256" key="5">
    <source>
        <dbReference type="ARBA" id="ARBA00022485"/>
    </source>
</evidence>
<evidence type="ECO:0000256" key="16">
    <source>
        <dbReference type="RuleBase" id="RU364066"/>
    </source>
</evidence>
<evidence type="ECO:0000313" key="21">
    <source>
        <dbReference type="Proteomes" id="UP000229340"/>
    </source>
</evidence>
<evidence type="ECO:0000256" key="3">
    <source>
        <dbReference type="ARBA" id="ARBA00007523"/>
    </source>
</evidence>
<dbReference type="InterPro" id="IPR019575">
    <property type="entry name" value="Nuop51_4Fe4S-bd"/>
</dbReference>
<keyword evidence="7 16" id="KW-0288">FMN</keyword>
<dbReference type="InterPro" id="IPR037207">
    <property type="entry name" value="Nuop51_4Fe4S-bd_sf"/>
</dbReference>
<keyword evidence="13 16" id="KW-0520">NAD</keyword>
<keyword evidence="10" id="KW-1278">Translocase</keyword>
<dbReference type="SUPFAM" id="SSF142984">
    <property type="entry name" value="Nqo1 middle domain-like"/>
    <property type="match status" value="1"/>
</dbReference>
<dbReference type="RefSeq" id="WP_100269657.1">
    <property type="nucleotide sequence ID" value="NZ_CP024443.1"/>
</dbReference>
<dbReference type="SMART" id="SM00928">
    <property type="entry name" value="NADH_4Fe-4S"/>
    <property type="match status" value="1"/>
</dbReference>
<evidence type="ECO:0000256" key="12">
    <source>
        <dbReference type="ARBA" id="ARBA00023014"/>
    </source>
</evidence>
<dbReference type="FunFam" id="1.20.1440.230:FF:000002">
    <property type="entry name" value="NADH-quinone oxidoreductase subunit F"/>
    <property type="match status" value="1"/>
</dbReference>
<dbReference type="InterPro" id="IPR011537">
    <property type="entry name" value="NADH-UbQ_OxRdtase_suF"/>
</dbReference>
<dbReference type="FunFam" id="3.40.50.11540:FF:000001">
    <property type="entry name" value="NADH dehydrogenase [ubiquinone] flavoprotein 1, mitochondrial"/>
    <property type="match status" value="1"/>
</dbReference>
<reference evidence="21" key="1">
    <citation type="submission" date="2017-11" db="EMBL/GenBank/DDBJ databases">
        <title>Complete genome sequence of Moraxella osloensis NP7 isolated from human skin.</title>
        <authorList>
            <person name="Lee K."/>
            <person name="Lim J.Y."/>
            <person name="Hwang I."/>
        </authorList>
    </citation>
    <scope>NUCLEOTIDE SEQUENCE [LARGE SCALE GENOMIC DNA]</scope>
    <source>
        <strain evidence="21">NP7</strain>
    </source>
</reference>
<accession>A0A2D2LTI2</accession>
<evidence type="ECO:0000256" key="15">
    <source>
        <dbReference type="ARBA" id="ARBA00047712"/>
    </source>
</evidence>
<evidence type="ECO:0000256" key="4">
    <source>
        <dbReference type="ARBA" id="ARBA00019901"/>
    </source>
</evidence>
<keyword evidence="6 16" id="KW-0285">Flavoprotein</keyword>
<evidence type="ECO:0000256" key="13">
    <source>
        <dbReference type="ARBA" id="ARBA00023027"/>
    </source>
</evidence>
<dbReference type="AlphaFoldDB" id="A0A2D2LTI2"/>
<gene>
    <name evidence="20" type="ORF">NP7_03110</name>
</gene>
<dbReference type="SUPFAM" id="SSF142019">
    <property type="entry name" value="Nqo1 FMN-binding domain-like"/>
    <property type="match status" value="1"/>
</dbReference>
<dbReference type="InterPro" id="IPR001949">
    <property type="entry name" value="NADH-UbQ_OxRdtase_51kDa_CS"/>
</dbReference>
<dbReference type="Gene3D" id="1.20.1440.230">
    <property type="entry name" value="NADH-ubiquinone oxidoreductase 51kDa subunit, iron-sulphur binding domain"/>
    <property type="match status" value="1"/>
</dbReference>
<feature type="transmembrane region" description="Helical" evidence="18">
    <location>
        <begin position="137"/>
        <end position="157"/>
    </location>
</feature>
<evidence type="ECO:0000256" key="6">
    <source>
        <dbReference type="ARBA" id="ARBA00022630"/>
    </source>
</evidence>
<evidence type="ECO:0000256" key="17">
    <source>
        <dbReference type="SAM" id="MobiDB-lite"/>
    </source>
</evidence>
<protein>
    <recommendedName>
        <fullName evidence="4 16">NADH-quinone oxidoreductase subunit F</fullName>
        <ecNumber evidence="16">7.1.1.-</ecNumber>
    </recommendedName>
</protein>
<comment type="similarity">
    <text evidence="3 16">Belongs to the complex I 51 kDa subunit family.</text>
</comment>
<dbReference type="FunFam" id="3.10.20.600:FF:000002">
    <property type="entry name" value="NADH-quinone oxidoreductase subunit F"/>
    <property type="match status" value="1"/>
</dbReference>
<keyword evidence="11 16" id="KW-0408">Iron</keyword>
<dbReference type="Gene3D" id="3.10.20.600">
    <property type="match status" value="1"/>
</dbReference>
<dbReference type="Pfam" id="PF01512">
    <property type="entry name" value="Complex1_51K"/>
    <property type="match status" value="1"/>
</dbReference>
<keyword evidence="18" id="KW-1133">Transmembrane helix</keyword>
<dbReference type="Pfam" id="PF10589">
    <property type="entry name" value="NADH_4Fe-4S"/>
    <property type="match status" value="1"/>
</dbReference>
<name>A0A2D2LTI2_FAUOS</name>
<dbReference type="PROSITE" id="PS00645">
    <property type="entry name" value="COMPLEX1_51K_2"/>
    <property type="match status" value="1"/>
</dbReference>
<evidence type="ECO:0000256" key="2">
    <source>
        <dbReference type="ARBA" id="ARBA00001966"/>
    </source>
</evidence>
<dbReference type="GO" id="GO:0051287">
    <property type="term" value="F:NAD binding"/>
    <property type="evidence" value="ECO:0007669"/>
    <property type="project" value="UniProtKB-UniRule"/>
</dbReference>
<dbReference type="NCBIfam" id="NF010120">
    <property type="entry name" value="PRK13596.1"/>
    <property type="match status" value="1"/>
</dbReference>
<evidence type="ECO:0000256" key="7">
    <source>
        <dbReference type="ARBA" id="ARBA00022643"/>
    </source>
</evidence>
<keyword evidence="8 16" id="KW-0874">Quinone</keyword>
<dbReference type="GO" id="GO:0008137">
    <property type="term" value="F:NADH dehydrogenase (ubiquinone) activity"/>
    <property type="evidence" value="ECO:0007669"/>
    <property type="project" value="InterPro"/>
</dbReference>
<evidence type="ECO:0000256" key="10">
    <source>
        <dbReference type="ARBA" id="ARBA00022967"/>
    </source>
</evidence>
<dbReference type="PANTHER" id="PTHR43578:SF3">
    <property type="entry name" value="NADH-QUINONE OXIDOREDUCTASE SUBUNIT F"/>
    <property type="match status" value="1"/>
</dbReference>
<comment type="cofactor">
    <cofactor evidence="2 16">
        <name>[4Fe-4S] cluster</name>
        <dbReference type="ChEBI" id="CHEBI:49883"/>
    </cofactor>
</comment>